<keyword evidence="1" id="KW-0732">Signal</keyword>
<name>A0A1D2MJX8_ORCCI</name>
<feature type="chain" id="PRO_5008904136" evidence="1">
    <location>
        <begin position="25"/>
        <end position="232"/>
    </location>
</feature>
<evidence type="ECO:0000313" key="3">
    <source>
        <dbReference type="Proteomes" id="UP000094527"/>
    </source>
</evidence>
<gene>
    <name evidence="2" type="ORF">Ocin01_13335</name>
</gene>
<keyword evidence="3" id="KW-1185">Reference proteome</keyword>
<accession>A0A1D2MJX8</accession>
<dbReference type="Proteomes" id="UP000094527">
    <property type="component" value="Unassembled WGS sequence"/>
</dbReference>
<sequence length="232" mass="25669">MSISKSQVFLAVFIICFIPSWSIALGMNQNNNHRIMNVLHIGDYVEAVTSVSAACANVSASQNVTKKLLDTFSNCLSENGMNLPTQFLGQLAPICNDQFKYIKCWEDLNKQIVKDCGEENQPLVPALFVGTVVAICASDLGEKKIGELTNPANALEVQERCQNADVKTIENFREHCQHLMVGMESGSFCIRRKAIETCLDKLFSLLCDSPLPTFFGIYKKTYGDLTGLLPCE</sequence>
<evidence type="ECO:0000313" key="2">
    <source>
        <dbReference type="EMBL" id="ODM93347.1"/>
    </source>
</evidence>
<proteinExistence type="predicted"/>
<dbReference type="AlphaFoldDB" id="A0A1D2MJX8"/>
<feature type="signal peptide" evidence="1">
    <location>
        <begin position="1"/>
        <end position="24"/>
    </location>
</feature>
<reference evidence="2 3" key="1">
    <citation type="journal article" date="2016" name="Genome Biol. Evol.">
        <title>Gene Family Evolution Reflects Adaptation to Soil Environmental Stressors in the Genome of the Collembolan Orchesella cincta.</title>
        <authorList>
            <person name="Faddeeva-Vakhrusheva A."/>
            <person name="Derks M.F."/>
            <person name="Anvar S.Y."/>
            <person name="Agamennone V."/>
            <person name="Suring W."/>
            <person name="Smit S."/>
            <person name="van Straalen N.M."/>
            <person name="Roelofs D."/>
        </authorList>
    </citation>
    <scope>NUCLEOTIDE SEQUENCE [LARGE SCALE GENOMIC DNA]</scope>
    <source>
        <tissue evidence="2">Mixed pool</tissue>
    </source>
</reference>
<comment type="caution">
    <text evidence="2">The sequence shown here is derived from an EMBL/GenBank/DDBJ whole genome shotgun (WGS) entry which is preliminary data.</text>
</comment>
<organism evidence="2 3">
    <name type="scientific">Orchesella cincta</name>
    <name type="common">Springtail</name>
    <name type="synonym">Podura cincta</name>
    <dbReference type="NCBI Taxonomy" id="48709"/>
    <lineage>
        <taxon>Eukaryota</taxon>
        <taxon>Metazoa</taxon>
        <taxon>Ecdysozoa</taxon>
        <taxon>Arthropoda</taxon>
        <taxon>Hexapoda</taxon>
        <taxon>Collembola</taxon>
        <taxon>Entomobryomorpha</taxon>
        <taxon>Entomobryoidea</taxon>
        <taxon>Orchesellidae</taxon>
        <taxon>Orchesellinae</taxon>
        <taxon>Orchesella</taxon>
    </lineage>
</organism>
<dbReference type="EMBL" id="LJIJ01001013">
    <property type="protein sequence ID" value="ODM93347.1"/>
    <property type="molecule type" value="Genomic_DNA"/>
</dbReference>
<evidence type="ECO:0000256" key="1">
    <source>
        <dbReference type="SAM" id="SignalP"/>
    </source>
</evidence>
<protein>
    <submittedName>
        <fullName evidence="2">Uncharacterized protein</fullName>
    </submittedName>
</protein>